<protein>
    <submittedName>
        <fullName evidence="2">WD domain, G-beta repeat protein</fullName>
    </submittedName>
</protein>
<dbReference type="GeneID" id="67033696"/>
<feature type="region of interest" description="Disordered" evidence="1">
    <location>
        <begin position="1"/>
        <end position="38"/>
    </location>
</feature>
<dbReference type="EMBL" id="CP059669">
    <property type="protein sequence ID" value="QRW24506.1"/>
    <property type="molecule type" value="Genomic_DNA"/>
</dbReference>
<feature type="region of interest" description="Disordered" evidence="1">
    <location>
        <begin position="175"/>
        <end position="275"/>
    </location>
</feature>
<accession>A0A8H8SZP0</accession>
<feature type="compositionally biased region" description="Basic and acidic residues" evidence="1">
    <location>
        <begin position="1"/>
        <end position="15"/>
    </location>
</feature>
<dbReference type="RefSeq" id="XP_043184743.1">
    <property type="nucleotide sequence ID" value="XM_043331233.1"/>
</dbReference>
<evidence type="ECO:0000256" key="1">
    <source>
        <dbReference type="SAM" id="MobiDB-lite"/>
    </source>
</evidence>
<name>A0A8H8SZP0_9AGAM</name>
<dbReference type="KEGG" id="rsx:RhiXN_11418"/>
<dbReference type="Proteomes" id="UP000650533">
    <property type="component" value="Chromosome 12"/>
</dbReference>
<organism evidence="2 3">
    <name type="scientific">Rhizoctonia solani</name>
    <dbReference type="NCBI Taxonomy" id="456999"/>
    <lineage>
        <taxon>Eukaryota</taxon>
        <taxon>Fungi</taxon>
        <taxon>Dikarya</taxon>
        <taxon>Basidiomycota</taxon>
        <taxon>Agaricomycotina</taxon>
        <taxon>Agaricomycetes</taxon>
        <taxon>Cantharellales</taxon>
        <taxon>Ceratobasidiaceae</taxon>
        <taxon>Rhizoctonia</taxon>
    </lineage>
</organism>
<evidence type="ECO:0000313" key="2">
    <source>
        <dbReference type="EMBL" id="QRW24506.1"/>
    </source>
</evidence>
<gene>
    <name evidence="2" type="ORF">RhiXN_11418</name>
</gene>
<sequence>MHKRPSKLDNTEHPKLAHATQSPHSSGRRGSTSPTNRGARSCFSVIHIALWNTYPFASFESGQPRTIIWPSSWRFNVNPNPETQISYKSFSSACVTRRTSRGSGNSSLKHVGEGHSMTKVTPPMGISESELEDIVANKPPPPGASGLSLIRNVHASPYWWYRFADEHNLSLMGGGSSDEHLIPTPNRYTTHPPDLEPSPETDSDTNTGPNSTLATWKPDTIPLPRTDSKSSVGTAKPSSLHPGNASPHSVDTARKGAETASTLTGIHRLRRDPIV</sequence>
<feature type="compositionally biased region" description="Polar residues" evidence="1">
    <location>
        <begin position="19"/>
        <end position="38"/>
    </location>
</feature>
<proteinExistence type="predicted"/>
<feature type="compositionally biased region" description="Polar residues" evidence="1">
    <location>
        <begin position="204"/>
        <end position="214"/>
    </location>
</feature>
<reference evidence="2" key="1">
    <citation type="submission" date="2020-05" db="EMBL/GenBank/DDBJ databases">
        <title>Evolutionary and genomic comparisons of hybrid uninucleate and nonhybrid Rhizoctonia fungi.</title>
        <authorList>
            <person name="Li C."/>
            <person name="Chen X."/>
        </authorList>
    </citation>
    <scope>NUCLEOTIDE SEQUENCE</scope>
    <source>
        <strain evidence="2">AG-1 IA</strain>
    </source>
</reference>
<evidence type="ECO:0000313" key="3">
    <source>
        <dbReference type="Proteomes" id="UP000650533"/>
    </source>
</evidence>
<feature type="region of interest" description="Disordered" evidence="1">
    <location>
        <begin position="98"/>
        <end position="121"/>
    </location>
</feature>
<dbReference type="AlphaFoldDB" id="A0A8H8SZP0"/>